<evidence type="ECO:0008006" key="4">
    <source>
        <dbReference type="Google" id="ProtNLM"/>
    </source>
</evidence>
<dbReference type="InterPro" id="IPR021215">
    <property type="entry name" value="DUF2752"/>
</dbReference>
<dbReference type="KEGG" id="ruv:EC9_35190"/>
<evidence type="ECO:0000313" key="2">
    <source>
        <dbReference type="EMBL" id="QDS89320.1"/>
    </source>
</evidence>
<gene>
    <name evidence="2" type="ORF">EC9_35190</name>
</gene>
<keyword evidence="1" id="KW-0812">Transmembrane</keyword>
<name>A0A517M383_9BACT</name>
<dbReference type="RefSeq" id="WP_218934201.1">
    <property type="nucleotide sequence ID" value="NZ_CP036261.1"/>
</dbReference>
<feature type="transmembrane region" description="Helical" evidence="1">
    <location>
        <begin position="91"/>
        <end position="109"/>
    </location>
</feature>
<protein>
    <recommendedName>
        <fullName evidence="4">DUF2752 domain-containing protein</fullName>
    </recommendedName>
</protein>
<dbReference type="Pfam" id="PF10825">
    <property type="entry name" value="DUF2752"/>
    <property type="match status" value="1"/>
</dbReference>
<dbReference type="EMBL" id="CP036261">
    <property type="protein sequence ID" value="QDS89320.1"/>
    <property type="molecule type" value="Genomic_DNA"/>
</dbReference>
<dbReference type="AlphaFoldDB" id="A0A517M383"/>
<feature type="transmembrane region" description="Helical" evidence="1">
    <location>
        <begin position="60"/>
        <end position="79"/>
    </location>
</feature>
<dbReference type="Proteomes" id="UP000319557">
    <property type="component" value="Chromosome"/>
</dbReference>
<keyword evidence="1" id="KW-0472">Membrane</keyword>
<proteinExistence type="predicted"/>
<sequence length="136" mass="14961">MFAAATVLIVAGGFLLHHFEPNETSWYPKCPLHEMTGLHCPGCGTTRAVWAILHGDVTTAIRMNPLVVLGSPVVLGLIWRERRRGRTGQRTTATLSWTILVVLIGYFIARNVPSPTRSWFAPPSPTTSVKDAPEEN</sequence>
<evidence type="ECO:0000256" key="1">
    <source>
        <dbReference type="SAM" id="Phobius"/>
    </source>
</evidence>
<keyword evidence="3" id="KW-1185">Reference proteome</keyword>
<keyword evidence="1" id="KW-1133">Transmembrane helix</keyword>
<evidence type="ECO:0000313" key="3">
    <source>
        <dbReference type="Proteomes" id="UP000319557"/>
    </source>
</evidence>
<organism evidence="2 3">
    <name type="scientific">Rosistilla ulvae</name>
    <dbReference type="NCBI Taxonomy" id="1930277"/>
    <lineage>
        <taxon>Bacteria</taxon>
        <taxon>Pseudomonadati</taxon>
        <taxon>Planctomycetota</taxon>
        <taxon>Planctomycetia</taxon>
        <taxon>Pirellulales</taxon>
        <taxon>Pirellulaceae</taxon>
        <taxon>Rosistilla</taxon>
    </lineage>
</organism>
<accession>A0A517M383</accession>
<reference evidence="2 3" key="1">
    <citation type="submission" date="2019-02" db="EMBL/GenBank/DDBJ databases">
        <title>Deep-cultivation of Planctomycetes and their phenomic and genomic characterization uncovers novel biology.</title>
        <authorList>
            <person name="Wiegand S."/>
            <person name="Jogler M."/>
            <person name="Boedeker C."/>
            <person name="Pinto D."/>
            <person name="Vollmers J."/>
            <person name="Rivas-Marin E."/>
            <person name="Kohn T."/>
            <person name="Peeters S.H."/>
            <person name="Heuer A."/>
            <person name="Rast P."/>
            <person name="Oberbeckmann S."/>
            <person name="Bunk B."/>
            <person name="Jeske O."/>
            <person name="Meyerdierks A."/>
            <person name="Storesund J.E."/>
            <person name="Kallscheuer N."/>
            <person name="Luecker S."/>
            <person name="Lage O.M."/>
            <person name="Pohl T."/>
            <person name="Merkel B.J."/>
            <person name="Hornburger P."/>
            <person name="Mueller R.-W."/>
            <person name="Bruemmer F."/>
            <person name="Labrenz M."/>
            <person name="Spormann A.M."/>
            <person name="Op den Camp H."/>
            <person name="Overmann J."/>
            <person name="Amann R."/>
            <person name="Jetten M.S.M."/>
            <person name="Mascher T."/>
            <person name="Medema M.H."/>
            <person name="Devos D.P."/>
            <person name="Kaster A.-K."/>
            <person name="Ovreas L."/>
            <person name="Rohde M."/>
            <person name="Galperin M.Y."/>
            <person name="Jogler C."/>
        </authorList>
    </citation>
    <scope>NUCLEOTIDE SEQUENCE [LARGE SCALE GENOMIC DNA]</scope>
    <source>
        <strain evidence="2 3">EC9</strain>
    </source>
</reference>